<gene>
    <name evidence="1" type="ORF">GOBAR_AA01835</name>
</gene>
<evidence type="ECO:0000313" key="1">
    <source>
        <dbReference type="EMBL" id="PPS18775.1"/>
    </source>
</evidence>
<protein>
    <submittedName>
        <fullName evidence="1">Uncharacterized protein</fullName>
    </submittedName>
</protein>
<proteinExistence type="predicted"/>
<organism evidence="1 2">
    <name type="scientific">Gossypium barbadense</name>
    <name type="common">Sea Island cotton</name>
    <name type="synonym">Hibiscus barbadensis</name>
    <dbReference type="NCBI Taxonomy" id="3634"/>
    <lineage>
        <taxon>Eukaryota</taxon>
        <taxon>Viridiplantae</taxon>
        <taxon>Streptophyta</taxon>
        <taxon>Embryophyta</taxon>
        <taxon>Tracheophyta</taxon>
        <taxon>Spermatophyta</taxon>
        <taxon>Magnoliopsida</taxon>
        <taxon>eudicotyledons</taxon>
        <taxon>Gunneridae</taxon>
        <taxon>Pentapetalae</taxon>
        <taxon>rosids</taxon>
        <taxon>malvids</taxon>
        <taxon>Malvales</taxon>
        <taxon>Malvaceae</taxon>
        <taxon>Malvoideae</taxon>
        <taxon>Gossypium</taxon>
    </lineage>
</organism>
<sequence>MSLRSLLPRPCMKVHPRFRGTGVSHASVVLEGSPTAMSHDRSNLSLPVSGERWVARCRVVERGVGRCLAGRWPGARRDNQ</sequence>
<dbReference type="AlphaFoldDB" id="A0A2P5YT60"/>
<dbReference type="Proteomes" id="UP000239757">
    <property type="component" value="Unassembled WGS sequence"/>
</dbReference>
<name>A0A2P5YT60_GOSBA</name>
<accession>A0A2P5YT60</accession>
<evidence type="ECO:0000313" key="2">
    <source>
        <dbReference type="Proteomes" id="UP000239757"/>
    </source>
</evidence>
<dbReference type="EMBL" id="KZ662811">
    <property type="protein sequence ID" value="PPS18775.1"/>
    <property type="molecule type" value="Genomic_DNA"/>
</dbReference>
<reference evidence="1 2" key="1">
    <citation type="submission" date="2015-01" db="EMBL/GenBank/DDBJ databases">
        <title>Genome of allotetraploid Gossypium barbadense reveals genomic plasticity and fiber elongation in cotton evolution.</title>
        <authorList>
            <person name="Chen X."/>
            <person name="Liu X."/>
            <person name="Zhao B."/>
            <person name="Zheng H."/>
            <person name="Hu Y."/>
            <person name="Lu G."/>
            <person name="Yang C."/>
            <person name="Chen J."/>
            <person name="Shan C."/>
            <person name="Zhang L."/>
            <person name="Zhou Y."/>
            <person name="Wang L."/>
            <person name="Guo W."/>
            <person name="Bai Y."/>
            <person name="Ruan J."/>
            <person name="Shangguan X."/>
            <person name="Mao Y."/>
            <person name="Jiang J."/>
            <person name="Zhu Y."/>
            <person name="Lei J."/>
            <person name="Kang H."/>
            <person name="Chen S."/>
            <person name="He X."/>
            <person name="Wang R."/>
            <person name="Wang Y."/>
            <person name="Chen J."/>
            <person name="Wang L."/>
            <person name="Yu S."/>
            <person name="Wang B."/>
            <person name="Wei J."/>
            <person name="Song S."/>
            <person name="Lu X."/>
            <person name="Gao Z."/>
            <person name="Gu W."/>
            <person name="Deng X."/>
            <person name="Ma D."/>
            <person name="Wang S."/>
            <person name="Liang W."/>
            <person name="Fang L."/>
            <person name="Cai C."/>
            <person name="Zhu X."/>
            <person name="Zhou B."/>
            <person name="Zhang Y."/>
            <person name="Chen Z."/>
            <person name="Xu S."/>
            <person name="Zhu R."/>
            <person name="Wang S."/>
            <person name="Zhang T."/>
            <person name="Zhao G."/>
        </authorList>
    </citation>
    <scope>NUCLEOTIDE SEQUENCE [LARGE SCALE GENOMIC DNA]</scope>
    <source>
        <strain evidence="2">cv. Xinhai21</strain>
        <tissue evidence="1">Leaf</tissue>
    </source>
</reference>